<protein>
    <submittedName>
        <fullName evidence="3">Methyltransferase domain-containing protein</fullName>
    </submittedName>
</protein>
<keyword evidence="4" id="KW-1185">Reference proteome</keyword>
<evidence type="ECO:0000259" key="2">
    <source>
        <dbReference type="Pfam" id="PF08241"/>
    </source>
</evidence>
<dbReference type="InterPro" id="IPR029063">
    <property type="entry name" value="SAM-dependent_MTases_sf"/>
</dbReference>
<keyword evidence="1" id="KW-0808">Transferase</keyword>
<dbReference type="PANTHER" id="PTHR44068">
    <property type="entry name" value="ZGC:194242"/>
    <property type="match status" value="1"/>
</dbReference>
<dbReference type="EMBL" id="WTFF01000011">
    <property type="protein sequence ID" value="MBW5481003.1"/>
    <property type="molecule type" value="Genomic_DNA"/>
</dbReference>
<feature type="domain" description="Methyltransferase type 11" evidence="2">
    <location>
        <begin position="72"/>
        <end position="171"/>
    </location>
</feature>
<dbReference type="Pfam" id="PF08241">
    <property type="entry name" value="Methyltransf_11"/>
    <property type="match status" value="1"/>
</dbReference>
<sequence length="284" mass="31238">MSRLTEAHYRRHVMPYYRALGSRLGYAALLGRTRHFGWYEPGHSPWAFAAAMRRMELVAARKLELRPGASVLDAGCGVGDTARTVARAGGAYVTGIDGIEPDLAIARQRSSHAGEAGRRTRFLRADYHALPFADASFDGVYTMESFVHSPDPPAGLAEFFRVLRPGGRLVMFEYESAPREELSARARTALAQVCELSGMPGMLALTRGRLERLLGEAGFTARTAYDATRNILPMLRAFSVLGRVPYGLARGVGRGELLVNAMSGVEMYRHQEAWRYVICTAAKP</sequence>
<comment type="caution">
    <text evidence="3">The sequence shown here is derived from an EMBL/GenBank/DDBJ whole genome shotgun (WGS) entry which is preliminary data.</text>
</comment>
<dbReference type="RefSeq" id="WP_219664881.1">
    <property type="nucleotide sequence ID" value="NZ_WTFF01000011.1"/>
</dbReference>
<keyword evidence="3" id="KW-0489">Methyltransferase</keyword>
<dbReference type="SUPFAM" id="SSF53335">
    <property type="entry name" value="S-adenosyl-L-methionine-dependent methyltransferases"/>
    <property type="match status" value="1"/>
</dbReference>
<organism evidence="3 4">
    <name type="scientific">Streptomyces bambusae</name>
    <dbReference type="NCBI Taxonomy" id="1550616"/>
    <lineage>
        <taxon>Bacteria</taxon>
        <taxon>Bacillati</taxon>
        <taxon>Actinomycetota</taxon>
        <taxon>Actinomycetes</taxon>
        <taxon>Kitasatosporales</taxon>
        <taxon>Streptomycetaceae</taxon>
        <taxon>Streptomyces</taxon>
    </lineage>
</organism>
<accession>A0ABS6YZU8</accession>
<dbReference type="Proteomes" id="UP000812013">
    <property type="component" value="Unassembled WGS sequence"/>
</dbReference>
<gene>
    <name evidence="3" type="ORF">GPJ59_03625</name>
</gene>
<reference evidence="3 4" key="1">
    <citation type="submission" date="2019-12" db="EMBL/GenBank/DDBJ databases">
        <title>Genome sequence of Streptomyces bambusae.</title>
        <authorList>
            <person name="Bansal K."/>
            <person name="Choksket S."/>
            <person name="Korpole S."/>
            <person name="Patil P.B."/>
        </authorList>
    </citation>
    <scope>NUCLEOTIDE SEQUENCE [LARGE SCALE GENOMIC DNA]</scope>
    <source>
        <strain evidence="3 4">SK60</strain>
    </source>
</reference>
<dbReference type="Gene3D" id="3.40.50.150">
    <property type="entry name" value="Vaccinia Virus protein VP39"/>
    <property type="match status" value="1"/>
</dbReference>
<dbReference type="GO" id="GO:0008168">
    <property type="term" value="F:methyltransferase activity"/>
    <property type="evidence" value="ECO:0007669"/>
    <property type="project" value="UniProtKB-KW"/>
</dbReference>
<dbReference type="InterPro" id="IPR013216">
    <property type="entry name" value="Methyltransf_11"/>
</dbReference>
<dbReference type="CDD" id="cd02440">
    <property type="entry name" value="AdoMet_MTases"/>
    <property type="match status" value="1"/>
</dbReference>
<dbReference type="InterPro" id="IPR050447">
    <property type="entry name" value="Erg6_SMT_methyltransf"/>
</dbReference>
<name>A0ABS6YZU8_9ACTN</name>
<dbReference type="PANTHER" id="PTHR44068:SF1">
    <property type="entry name" value="HYPOTHETICAL LOC100005854"/>
    <property type="match status" value="1"/>
</dbReference>
<proteinExistence type="predicted"/>
<evidence type="ECO:0000256" key="1">
    <source>
        <dbReference type="ARBA" id="ARBA00022679"/>
    </source>
</evidence>
<dbReference type="GO" id="GO:0032259">
    <property type="term" value="P:methylation"/>
    <property type="evidence" value="ECO:0007669"/>
    <property type="project" value="UniProtKB-KW"/>
</dbReference>
<evidence type="ECO:0000313" key="4">
    <source>
        <dbReference type="Proteomes" id="UP000812013"/>
    </source>
</evidence>
<evidence type="ECO:0000313" key="3">
    <source>
        <dbReference type="EMBL" id="MBW5481003.1"/>
    </source>
</evidence>